<dbReference type="EMBL" id="ML119665">
    <property type="protein sequence ID" value="RPA83409.1"/>
    <property type="molecule type" value="Genomic_DNA"/>
</dbReference>
<dbReference type="InterPro" id="IPR043502">
    <property type="entry name" value="DNA/RNA_pol_sf"/>
</dbReference>
<dbReference type="Proteomes" id="UP000275078">
    <property type="component" value="Unassembled WGS sequence"/>
</dbReference>
<proteinExistence type="predicted"/>
<gene>
    <name evidence="1" type="ORF">BJ508DRAFT_184906</name>
</gene>
<sequence length="104" mass="12133">RTPPELPKLQIRTVKDHNPPHRAPYRISQDEMEFLDQHIQTLLDRGYIKPSESLYVAPILFVRRASYGSAPTKLRMCVDYRGLIGVTFKDRSPLPYPEELLDRL</sequence>
<evidence type="ECO:0000313" key="2">
    <source>
        <dbReference type="Proteomes" id="UP000275078"/>
    </source>
</evidence>
<dbReference type="Gene3D" id="3.10.10.10">
    <property type="entry name" value="HIV Type 1 Reverse Transcriptase, subunit A, domain 1"/>
    <property type="match status" value="1"/>
</dbReference>
<dbReference type="OrthoDB" id="4488294at2759"/>
<dbReference type="SUPFAM" id="SSF56672">
    <property type="entry name" value="DNA/RNA polymerases"/>
    <property type="match status" value="1"/>
</dbReference>
<dbReference type="PANTHER" id="PTHR15503:SF45">
    <property type="entry name" value="RNA-DIRECTED DNA POLYMERASE HOMOLOG"/>
    <property type="match status" value="1"/>
</dbReference>
<dbReference type="STRING" id="1160509.A0A3N4IBE9"/>
<feature type="non-terminal residue" evidence="1">
    <location>
        <position position="104"/>
    </location>
</feature>
<reference evidence="1 2" key="1">
    <citation type="journal article" date="2018" name="Nat. Ecol. Evol.">
        <title>Pezizomycetes genomes reveal the molecular basis of ectomycorrhizal truffle lifestyle.</title>
        <authorList>
            <person name="Murat C."/>
            <person name="Payen T."/>
            <person name="Noel B."/>
            <person name="Kuo A."/>
            <person name="Morin E."/>
            <person name="Chen J."/>
            <person name="Kohler A."/>
            <person name="Krizsan K."/>
            <person name="Balestrini R."/>
            <person name="Da Silva C."/>
            <person name="Montanini B."/>
            <person name="Hainaut M."/>
            <person name="Levati E."/>
            <person name="Barry K.W."/>
            <person name="Belfiori B."/>
            <person name="Cichocki N."/>
            <person name="Clum A."/>
            <person name="Dockter R.B."/>
            <person name="Fauchery L."/>
            <person name="Guy J."/>
            <person name="Iotti M."/>
            <person name="Le Tacon F."/>
            <person name="Lindquist E.A."/>
            <person name="Lipzen A."/>
            <person name="Malagnac F."/>
            <person name="Mello A."/>
            <person name="Molinier V."/>
            <person name="Miyauchi S."/>
            <person name="Poulain J."/>
            <person name="Riccioni C."/>
            <person name="Rubini A."/>
            <person name="Sitrit Y."/>
            <person name="Splivallo R."/>
            <person name="Traeger S."/>
            <person name="Wang M."/>
            <person name="Zifcakova L."/>
            <person name="Wipf D."/>
            <person name="Zambonelli A."/>
            <person name="Paolocci F."/>
            <person name="Nowrousian M."/>
            <person name="Ottonello S."/>
            <person name="Baldrian P."/>
            <person name="Spatafora J.W."/>
            <person name="Henrissat B."/>
            <person name="Nagy L.G."/>
            <person name="Aury J.M."/>
            <person name="Wincker P."/>
            <person name="Grigoriev I.V."/>
            <person name="Bonfante P."/>
            <person name="Martin F.M."/>
        </authorList>
    </citation>
    <scope>NUCLEOTIDE SEQUENCE [LARGE SCALE GENOMIC DNA]</scope>
    <source>
        <strain evidence="1 2">RN42</strain>
    </source>
</reference>
<feature type="non-terminal residue" evidence="1">
    <location>
        <position position="1"/>
    </location>
</feature>
<evidence type="ECO:0000313" key="1">
    <source>
        <dbReference type="EMBL" id="RPA83409.1"/>
    </source>
</evidence>
<dbReference type="InterPro" id="IPR032567">
    <property type="entry name" value="RTL1-rel"/>
</dbReference>
<name>A0A3N4IBE9_ASCIM</name>
<dbReference type="PANTHER" id="PTHR15503">
    <property type="entry name" value="LDOC1 RELATED"/>
    <property type="match status" value="1"/>
</dbReference>
<protein>
    <submittedName>
        <fullName evidence="1">DNA/RNA polymerase</fullName>
    </submittedName>
</protein>
<dbReference type="AlphaFoldDB" id="A0A3N4IBE9"/>
<accession>A0A3N4IBE9</accession>
<keyword evidence="2" id="KW-1185">Reference proteome</keyword>
<organism evidence="1 2">
    <name type="scientific">Ascobolus immersus RN42</name>
    <dbReference type="NCBI Taxonomy" id="1160509"/>
    <lineage>
        <taxon>Eukaryota</taxon>
        <taxon>Fungi</taxon>
        <taxon>Dikarya</taxon>
        <taxon>Ascomycota</taxon>
        <taxon>Pezizomycotina</taxon>
        <taxon>Pezizomycetes</taxon>
        <taxon>Pezizales</taxon>
        <taxon>Ascobolaceae</taxon>
        <taxon>Ascobolus</taxon>
    </lineage>
</organism>